<evidence type="ECO:0000313" key="2">
    <source>
        <dbReference type="Proteomes" id="UP000215335"/>
    </source>
</evidence>
<sequence length="37" mass="4461">MELIDNNEEIFYKLKRLVRLTKNHCLIKGSVNRLYVP</sequence>
<name>A0A232EHK0_9HYME</name>
<proteinExistence type="predicted"/>
<organism evidence="1 2">
    <name type="scientific">Trichomalopsis sarcophagae</name>
    <dbReference type="NCBI Taxonomy" id="543379"/>
    <lineage>
        <taxon>Eukaryota</taxon>
        <taxon>Metazoa</taxon>
        <taxon>Ecdysozoa</taxon>
        <taxon>Arthropoda</taxon>
        <taxon>Hexapoda</taxon>
        <taxon>Insecta</taxon>
        <taxon>Pterygota</taxon>
        <taxon>Neoptera</taxon>
        <taxon>Endopterygota</taxon>
        <taxon>Hymenoptera</taxon>
        <taxon>Apocrita</taxon>
        <taxon>Proctotrupomorpha</taxon>
        <taxon>Chalcidoidea</taxon>
        <taxon>Pteromalidae</taxon>
        <taxon>Pteromalinae</taxon>
        <taxon>Trichomalopsis</taxon>
    </lineage>
</organism>
<comment type="caution">
    <text evidence="1">The sequence shown here is derived from an EMBL/GenBank/DDBJ whole genome shotgun (WGS) entry which is preliminary data.</text>
</comment>
<accession>A0A232EHK0</accession>
<dbReference type="EMBL" id="NNAY01004489">
    <property type="protein sequence ID" value="OXU17825.1"/>
    <property type="molecule type" value="Genomic_DNA"/>
</dbReference>
<keyword evidence="2" id="KW-1185">Reference proteome</keyword>
<dbReference type="Proteomes" id="UP000215335">
    <property type="component" value="Unassembled WGS sequence"/>
</dbReference>
<protein>
    <submittedName>
        <fullName evidence="1">Uncharacterized protein</fullName>
    </submittedName>
</protein>
<evidence type="ECO:0000313" key="1">
    <source>
        <dbReference type="EMBL" id="OXU17825.1"/>
    </source>
</evidence>
<reference evidence="1 2" key="1">
    <citation type="journal article" date="2017" name="Curr. Biol.">
        <title>The Evolution of Venom by Co-option of Single-Copy Genes.</title>
        <authorList>
            <person name="Martinson E.O."/>
            <person name="Mrinalini"/>
            <person name="Kelkar Y.D."/>
            <person name="Chang C.H."/>
            <person name="Werren J.H."/>
        </authorList>
    </citation>
    <scope>NUCLEOTIDE SEQUENCE [LARGE SCALE GENOMIC DNA]</scope>
    <source>
        <strain evidence="1 2">Alberta</strain>
        <tissue evidence="1">Whole body</tissue>
    </source>
</reference>
<gene>
    <name evidence="1" type="ORF">TSAR_015639</name>
</gene>
<dbReference type="AlphaFoldDB" id="A0A232EHK0"/>